<accession>A0A7E4V5I6</accession>
<feature type="region of interest" description="Disordered" evidence="1">
    <location>
        <begin position="543"/>
        <end position="598"/>
    </location>
</feature>
<feature type="compositionally biased region" description="Acidic residues" evidence="1">
    <location>
        <begin position="501"/>
        <end position="515"/>
    </location>
</feature>
<dbReference type="WBParaSite" id="Pan_g16743.t1">
    <property type="protein sequence ID" value="Pan_g16743.t1"/>
    <property type="gene ID" value="Pan_g16743"/>
</dbReference>
<name>A0A7E4V5I6_PANRE</name>
<feature type="region of interest" description="Disordered" evidence="1">
    <location>
        <begin position="1"/>
        <end position="120"/>
    </location>
</feature>
<evidence type="ECO:0000256" key="1">
    <source>
        <dbReference type="SAM" id="MobiDB-lite"/>
    </source>
</evidence>
<reference evidence="3" key="2">
    <citation type="submission" date="2020-10" db="UniProtKB">
        <authorList>
            <consortium name="WormBaseParasite"/>
        </authorList>
    </citation>
    <scope>IDENTIFICATION</scope>
</reference>
<dbReference type="AlphaFoldDB" id="A0A7E4V5I6"/>
<feature type="compositionally biased region" description="Acidic residues" evidence="1">
    <location>
        <begin position="104"/>
        <end position="120"/>
    </location>
</feature>
<feature type="compositionally biased region" description="Pro residues" evidence="1">
    <location>
        <begin position="733"/>
        <end position="748"/>
    </location>
</feature>
<reference evidence="2" key="1">
    <citation type="journal article" date="2013" name="Genetics">
        <title>The draft genome and transcriptome of Panagrellus redivivus are shaped by the harsh demands of a free-living lifestyle.</title>
        <authorList>
            <person name="Srinivasan J."/>
            <person name="Dillman A.R."/>
            <person name="Macchietto M.G."/>
            <person name="Heikkinen L."/>
            <person name="Lakso M."/>
            <person name="Fracchia K.M."/>
            <person name="Antoshechkin I."/>
            <person name="Mortazavi A."/>
            <person name="Wong G."/>
            <person name="Sternberg P.W."/>
        </authorList>
    </citation>
    <scope>NUCLEOTIDE SEQUENCE [LARGE SCALE GENOMIC DNA]</scope>
    <source>
        <strain evidence="2">MT8872</strain>
    </source>
</reference>
<organism evidence="2 3">
    <name type="scientific">Panagrellus redivivus</name>
    <name type="common">Microworm</name>
    <dbReference type="NCBI Taxonomy" id="6233"/>
    <lineage>
        <taxon>Eukaryota</taxon>
        <taxon>Metazoa</taxon>
        <taxon>Ecdysozoa</taxon>
        <taxon>Nematoda</taxon>
        <taxon>Chromadorea</taxon>
        <taxon>Rhabditida</taxon>
        <taxon>Tylenchina</taxon>
        <taxon>Panagrolaimomorpha</taxon>
        <taxon>Panagrolaimoidea</taxon>
        <taxon>Panagrolaimidae</taxon>
        <taxon>Panagrellus</taxon>
    </lineage>
</organism>
<dbReference type="PANTHER" id="PTHR48148:SF3">
    <property type="entry name" value="KERATINOCYTE PROLINE-RICH PROTEIN"/>
    <property type="match status" value="1"/>
</dbReference>
<dbReference type="PANTHER" id="PTHR48148">
    <property type="entry name" value="KERATINOCYTE PROLINE-RICH PROTEIN"/>
    <property type="match status" value="1"/>
</dbReference>
<feature type="compositionally biased region" description="Basic and acidic residues" evidence="1">
    <location>
        <begin position="691"/>
        <end position="701"/>
    </location>
</feature>
<sequence length="822" mass="91201">MSKRRTTYNPYWRADTPSDEYPYVYVGDSDDVSSPRGSPVPEASGSVCVPPEAGTESDSECGSYHPTDGSSSSDDEGVDAPNPAPIEKSLDTFNDRFPPTPFTDADDYDSDDFDCSIDPDTIEDYDDRRMYIIERDQTLRYRAQEKDPQFEEMLRRKGEKALARDAARRQKLDEVRRIAAGRCTLPPPTKYQWTIPETSDVAAIQRAETVNDVFATWAEINQPDDLFEAPSSNRTYSKEENERTANEILAALDQRNAMDPPLDWEATRDSPMVAFMPEADDEGPVVMRYFELCGHLWQSEGPEHGEKVITHLRQATPDDMNAFEAKQDPLYSGTVEEFMHFSQQVCTEQYDLIEELGFHELEPLPVDEEAQSVWTISLLSGKHYHNEEPPPEELEKDRLLALEQEEQRNEEDSWHREVPMYDPAREEAEMKAQEEICAMLLGEISEDSTDDDGAYCTGDEKIVVKDDADIDADSSDKSISDCVSSDGNGDSTDIASTITADDTEAETTDAMEVDYPEPPVPCAIDIVEKSCETLSEVNTAVEMLSPTPSPTATPRTAREPSVASEHDEEPMEVQVSPTPPRKSPSVLANAESGITSPSVHTAIEAEPVVESTEAVPMQVEPVVIEPAHPPPVVAISLETAIPFEDIPNPPSSSGDEAPTTLAAPPPPPPVQRPPPPPVDRILLDFGPPLRCSDRRRRDNWREPLYTPTPPVASTRPKAVPRQRAESKKNVAKPAPPPAPKPAPKPTPKAAPKAAPKPKPKPKPVVPDSSDSSDNEKRRPPVVPDRTYRCKPAPLAETRVVPLRRSTRQRRSVDRYGASSRRR</sequence>
<dbReference type="Proteomes" id="UP000492821">
    <property type="component" value="Unassembled WGS sequence"/>
</dbReference>
<feature type="compositionally biased region" description="Low complexity" evidence="1">
    <location>
        <begin position="480"/>
        <end position="500"/>
    </location>
</feature>
<evidence type="ECO:0000313" key="2">
    <source>
        <dbReference type="Proteomes" id="UP000492821"/>
    </source>
</evidence>
<protein>
    <submittedName>
        <fullName evidence="3">Uncharacterized protein</fullName>
    </submittedName>
</protein>
<feature type="compositionally biased region" description="Pro residues" evidence="1">
    <location>
        <begin position="663"/>
        <end position="678"/>
    </location>
</feature>
<proteinExistence type="predicted"/>
<evidence type="ECO:0000313" key="3">
    <source>
        <dbReference type="WBParaSite" id="Pan_g16743.t1"/>
    </source>
</evidence>
<keyword evidence="2" id="KW-1185">Reference proteome</keyword>
<feature type="region of interest" description="Disordered" evidence="1">
    <location>
        <begin position="467"/>
        <end position="521"/>
    </location>
</feature>
<feature type="region of interest" description="Disordered" evidence="1">
    <location>
        <begin position="643"/>
        <end position="822"/>
    </location>
</feature>